<dbReference type="AlphaFoldDB" id="A0A6J4VVK6"/>
<gene>
    <name evidence="1" type="ORF">AVDCRST_MAG81-4679</name>
</gene>
<reference evidence="1" key="1">
    <citation type="submission" date="2020-02" db="EMBL/GenBank/DDBJ databases">
        <authorList>
            <person name="Meier V. D."/>
        </authorList>
    </citation>
    <scope>NUCLEOTIDE SEQUENCE</scope>
    <source>
        <strain evidence="1">AVDCRST_MAG81</strain>
    </source>
</reference>
<evidence type="ECO:0000313" key="1">
    <source>
        <dbReference type="EMBL" id="CAA9589388.1"/>
    </source>
</evidence>
<sequence length="79" mass="8496">MSAGNKCIKCGSTSLETGVVKAPTDRSGRIHFYADNTKFMTLQTGAIDVYSSMCLDCGFIELIGDVQKARSLTGRDEPS</sequence>
<accession>A0A6J4VVK6</accession>
<protein>
    <submittedName>
        <fullName evidence="1">Uncharacterized protein</fullName>
    </submittedName>
</protein>
<organism evidence="1">
    <name type="scientific">uncultured Synechococcales cyanobacterium</name>
    <dbReference type="NCBI Taxonomy" id="1936017"/>
    <lineage>
        <taxon>Bacteria</taxon>
        <taxon>Bacillati</taxon>
        <taxon>Cyanobacteriota</taxon>
        <taxon>Cyanophyceae</taxon>
        <taxon>Synechococcales</taxon>
        <taxon>environmental samples</taxon>
    </lineage>
</organism>
<proteinExistence type="predicted"/>
<dbReference type="EMBL" id="CADCWO010000242">
    <property type="protein sequence ID" value="CAA9589388.1"/>
    <property type="molecule type" value="Genomic_DNA"/>
</dbReference>
<name>A0A6J4VVK6_9CYAN</name>